<evidence type="ECO:0000313" key="1">
    <source>
        <dbReference type="EMBL" id="AGA70319.1"/>
    </source>
</evidence>
<dbReference type="KEGG" id="ddl:Desdi_2907"/>
<dbReference type="STRING" id="871963.Desdi_2907"/>
<sequence>MLQLNITSQPIRLEYTIQNAQLNQKTTHPILEMERIPPRLEISQPKGKLTIDSTEFYHSIGLKTREALSKECAERGRQATLDAIAATIVEGNRLAQITNPSNAFADLAFESRFSKKGELSWEPIIAPSVRYEAIPPQIEVIEGKVNYNLVRGSVDGEYVPGKVSFQVAQYPRVDISTIDVKA</sequence>
<dbReference type="EMBL" id="CP003344">
    <property type="protein sequence ID" value="AGA70319.1"/>
    <property type="molecule type" value="Genomic_DNA"/>
</dbReference>
<proteinExistence type="predicted"/>
<dbReference type="AlphaFoldDB" id="L0F910"/>
<organism evidence="1 2">
    <name type="scientific">Desulfitobacterium dichloroeliminans (strain LMG P-21439 / DCA1)</name>
    <dbReference type="NCBI Taxonomy" id="871963"/>
    <lineage>
        <taxon>Bacteria</taxon>
        <taxon>Bacillati</taxon>
        <taxon>Bacillota</taxon>
        <taxon>Clostridia</taxon>
        <taxon>Eubacteriales</taxon>
        <taxon>Desulfitobacteriaceae</taxon>
        <taxon>Desulfitobacterium</taxon>
    </lineage>
</organism>
<protein>
    <submittedName>
        <fullName evidence="1">Uncharacterized protein</fullName>
    </submittedName>
</protein>
<dbReference type="RefSeq" id="WP_015263280.1">
    <property type="nucleotide sequence ID" value="NC_019903.1"/>
</dbReference>
<dbReference type="HOGENOM" id="CLU_117584_0_0_9"/>
<reference evidence="2" key="1">
    <citation type="submission" date="2012-02" db="EMBL/GenBank/DDBJ databases">
        <title>Complete sequence of Desulfitobacterium dichloroeliminans LMG P-21439.</title>
        <authorList>
            <person name="Lucas S."/>
            <person name="Han J."/>
            <person name="Lapidus A."/>
            <person name="Cheng J.-F."/>
            <person name="Goodwin L."/>
            <person name="Pitluck S."/>
            <person name="Peters L."/>
            <person name="Ovchinnikova G."/>
            <person name="Teshima H."/>
            <person name="Detter J.C."/>
            <person name="Han C."/>
            <person name="Tapia R."/>
            <person name="Land M."/>
            <person name="Hauser L."/>
            <person name="Kyrpides N."/>
            <person name="Ivanova N."/>
            <person name="Pagani I."/>
            <person name="Kruse T."/>
            <person name="de Vos W.M."/>
            <person name="Boon N."/>
            <person name="Smidt H."/>
            <person name="Woyke T."/>
        </authorList>
    </citation>
    <scope>NUCLEOTIDE SEQUENCE [LARGE SCALE GENOMIC DNA]</scope>
    <source>
        <strain evidence="2">LMG P-21439 / DCA1</strain>
    </source>
</reference>
<dbReference type="InterPro" id="IPR045527">
    <property type="entry name" value="DUF6470"/>
</dbReference>
<gene>
    <name evidence="1" type="ordered locus">Desdi_2907</name>
</gene>
<dbReference type="OrthoDB" id="1680451at2"/>
<keyword evidence="2" id="KW-1185">Reference proteome</keyword>
<dbReference type="eggNOG" id="ENOG5033JR1">
    <property type="taxonomic scope" value="Bacteria"/>
</dbReference>
<dbReference type="Proteomes" id="UP000010797">
    <property type="component" value="Chromosome"/>
</dbReference>
<evidence type="ECO:0000313" key="2">
    <source>
        <dbReference type="Proteomes" id="UP000010797"/>
    </source>
</evidence>
<name>L0F910_DESDL</name>
<accession>L0F910</accession>
<dbReference type="Pfam" id="PF20074">
    <property type="entry name" value="DUF6470"/>
    <property type="match status" value="1"/>
</dbReference>